<keyword evidence="2" id="KW-1185">Reference proteome</keyword>
<evidence type="ECO:0000313" key="2">
    <source>
        <dbReference type="Proteomes" id="UP000520198"/>
    </source>
</evidence>
<dbReference type="EMBL" id="JABWDU010000012">
    <property type="protein sequence ID" value="NVD43034.1"/>
    <property type="molecule type" value="Genomic_DNA"/>
</dbReference>
<protein>
    <submittedName>
        <fullName evidence="1">Uncharacterized protein</fullName>
    </submittedName>
</protein>
<comment type="caution">
    <text evidence="1">The sequence shown here is derived from an EMBL/GenBank/DDBJ whole genome shotgun (WGS) entry which is preliminary data.</text>
</comment>
<evidence type="ECO:0000313" key="1">
    <source>
        <dbReference type="EMBL" id="NVD43034.1"/>
    </source>
</evidence>
<gene>
    <name evidence="1" type="ORF">HT585_29640</name>
</gene>
<reference evidence="1 2" key="1">
    <citation type="submission" date="2020-06" db="EMBL/GenBank/DDBJ databases">
        <authorList>
            <person name="Grouzdev D.S."/>
        </authorList>
    </citation>
    <scope>NUCLEOTIDE SEQUENCE [LARGE SCALE GENOMIC DNA]</scope>
    <source>
        <strain evidence="1 2">HO-A22</strain>
    </source>
</reference>
<proteinExistence type="predicted"/>
<dbReference type="Proteomes" id="UP000520198">
    <property type="component" value="Unassembled WGS sequence"/>
</dbReference>
<dbReference type="RefSeq" id="WP_176356375.1">
    <property type="nucleotide sequence ID" value="NZ_JABWDU010000012.1"/>
</dbReference>
<accession>A0A7Y6URG6</accession>
<sequence>MIEMEERDPTFCDCTLEIAELLASMPATGGVGGSLFDFLAVRLETSRDRLQRAGPGAKENALSERAVKC</sequence>
<dbReference type="AlphaFoldDB" id="A0A7Y6URG6"/>
<organism evidence="1 2">
    <name type="scientific">Ensifer oleiphilus</name>
    <dbReference type="NCBI Taxonomy" id="2742698"/>
    <lineage>
        <taxon>Bacteria</taxon>
        <taxon>Pseudomonadati</taxon>
        <taxon>Pseudomonadota</taxon>
        <taxon>Alphaproteobacteria</taxon>
        <taxon>Hyphomicrobiales</taxon>
        <taxon>Rhizobiaceae</taxon>
        <taxon>Sinorhizobium/Ensifer group</taxon>
        <taxon>Ensifer</taxon>
    </lineage>
</organism>
<name>A0A7Y6URG6_9HYPH</name>